<protein>
    <recommendedName>
        <fullName evidence="3">CoA-transferase</fullName>
    </recommendedName>
</protein>
<proteinExistence type="predicted"/>
<dbReference type="Pfam" id="PF01144">
    <property type="entry name" value="CoA_trans"/>
    <property type="match status" value="1"/>
</dbReference>
<dbReference type="InterPro" id="IPR037171">
    <property type="entry name" value="NagB/RpiA_transferase-like"/>
</dbReference>
<evidence type="ECO:0000313" key="1">
    <source>
        <dbReference type="EMBL" id="OIP96002.1"/>
    </source>
</evidence>
<evidence type="ECO:0000313" key="2">
    <source>
        <dbReference type="Proteomes" id="UP000183245"/>
    </source>
</evidence>
<accession>A0A1J5INM0</accession>
<name>A0A1J5INM0_9BACT</name>
<gene>
    <name evidence="1" type="ORF">AUK40_05435</name>
</gene>
<dbReference type="SMART" id="SM00882">
    <property type="entry name" value="CoA_trans"/>
    <property type="match status" value="1"/>
</dbReference>
<dbReference type="SUPFAM" id="SSF100950">
    <property type="entry name" value="NagB/RpiA/CoA transferase-like"/>
    <property type="match status" value="1"/>
</dbReference>
<dbReference type="EMBL" id="MNZT01000096">
    <property type="protein sequence ID" value="OIP96002.1"/>
    <property type="molecule type" value="Genomic_DNA"/>
</dbReference>
<evidence type="ECO:0008006" key="3">
    <source>
        <dbReference type="Google" id="ProtNLM"/>
    </source>
</evidence>
<comment type="caution">
    <text evidence="1">The sequence shown here is derived from an EMBL/GenBank/DDBJ whole genome shotgun (WGS) entry which is preliminary data.</text>
</comment>
<dbReference type="Proteomes" id="UP000183245">
    <property type="component" value="Unassembled WGS sequence"/>
</dbReference>
<dbReference type="STRING" id="1817892.AUK40_05435"/>
<dbReference type="Gene3D" id="3.40.1080.10">
    <property type="entry name" value="Glutaconate Coenzyme A-transferase"/>
    <property type="match status" value="1"/>
</dbReference>
<dbReference type="Gene3D" id="3.30.30.40">
    <property type="match status" value="1"/>
</dbReference>
<reference evidence="1 2" key="1">
    <citation type="journal article" date="2016" name="Environ. Microbiol.">
        <title>Genomic resolution of a cold subsurface aquifer community provides metabolic insights for novel microbes adapted to high CO concentrations.</title>
        <authorList>
            <person name="Probst A.J."/>
            <person name="Castelle C.J."/>
            <person name="Singh A."/>
            <person name="Brown C.T."/>
            <person name="Anantharaman K."/>
            <person name="Sharon I."/>
            <person name="Hug L.A."/>
            <person name="Burstein D."/>
            <person name="Emerson J.B."/>
            <person name="Thomas B.C."/>
            <person name="Banfield J.F."/>
        </authorList>
    </citation>
    <scope>NUCLEOTIDE SEQUENCE [LARGE SCALE GENOMIC DNA]</scope>
    <source>
        <strain evidence="1">CG2_30_54_11</strain>
    </source>
</reference>
<dbReference type="GO" id="GO:0008410">
    <property type="term" value="F:CoA-transferase activity"/>
    <property type="evidence" value="ECO:0007669"/>
    <property type="project" value="InterPro"/>
</dbReference>
<sequence length="249" mass="26982">MTTIITLKDIADLIPAGSRLICGGFQANRAPVGLVQALLDGPPGQFALTALPNPVPTDMLLRGDRLSLLDTSFNGLELSDGFHSSAGFRHAIECTNIGWKESDVYEIIQGMRAAAMGLPFIPAPEIAGSQYTESQYHRIHRVVDPFHGGESVFAVPPLNPDVALLHVQKADRNGNLWIEDPLYDEIILQASRLTIVSCEELVDSIDRPTISGLFVDHVLAIKNGAAPTGCRGYYGPDEKRLQEILGGTR</sequence>
<dbReference type="AlphaFoldDB" id="A0A1J5INM0"/>
<dbReference type="InterPro" id="IPR004165">
    <property type="entry name" value="CoA_trans_fam_I"/>
</dbReference>
<organism evidence="1 2">
    <name type="scientific">Candidatus Wirthbacteria bacterium CG2_30_54_11</name>
    <dbReference type="NCBI Taxonomy" id="1817892"/>
    <lineage>
        <taxon>Bacteria</taxon>
        <taxon>Candidatus Wirthbacteria</taxon>
    </lineage>
</organism>